<dbReference type="RefSeq" id="XP_001013905.1">
    <property type="nucleotide sequence ID" value="XM_001013905.3"/>
</dbReference>
<evidence type="ECO:0000313" key="3">
    <source>
        <dbReference type="Proteomes" id="UP000009168"/>
    </source>
</evidence>
<dbReference type="InParanoid" id="Q23B24"/>
<dbReference type="Proteomes" id="UP000009168">
    <property type="component" value="Unassembled WGS sequence"/>
</dbReference>
<feature type="chain" id="PRO_5004201721" description="Transmembrane protein" evidence="1">
    <location>
        <begin position="23"/>
        <end position="148"/>
    </location>
</feature>
<keyword evidence="1" id="KW-0732">Signal</keyword>
<dbReference type="EMBL" id="GG662720">
    <property type="protein sequence ID" value="EAR93660.1"/>
    <property type="molecule type" value="Genomic_DNA"/>
</dbReference>
<evidence type="ECO:0000256" key="1">
    <source>
        <dbReference type="SAM" id="SignalP"/>
    </source>
</evidence>
<dbReference type="AlphaFoldDB" id="Q23B24"/>
<gene>
    <name evidence="2" type="ORF">TTHERM_00652540</name>
</gene>
<evidence type="ECO:0000313" key="2">
    <source>
        <dbReference type="EMBL" id="EAR93660.1"/>
    </source>
</evidence>
<dbReference type="GeneID" id="7842236"/>
<proteinExistence type="predicted"/>
<accession>Q23B24</accession>
<feature type="signal peptide" evidence="1">
    <location>
        <begin position="1"/>
        <end position="22"/>
    </location>
</feature>
<protein>
    <recommendedName>
        <fullName evidence="4">Transmembrane protein</fullName>
    </recommendedName>
</protein>
<dbReference type="HOGENOM" id="CLU_1762502_0_0_1"/>
<organism evidence="2 3">
    <name type="scientific">Tetrahymena thermophila (strain SB210)</name>
    <dbReference type="NCBI Taxonomy" id="312017"/>
    <lineage>
        <taxon>Eukaryota</taxon>
        <taxon>Sar</taxon>
        <taxon>Alveolata</taxon>
        <taxon>Ciliophora</taxon>
        <taxon>Intramacronucleata</taxon>
        <taxon>Oligohymenophorea</taxon>
        <taxon>Hymenostomatida</taxon>
        <taxon>Tetrahymenina</taxon>
        <taxon>Tetrahymenidae</taxon>
        <taxon>Tetrahymena</taxon>
    </lineage>
</organism>
<dbReference type="KEGG" id="tet:TTHERM_00652540"/>
<keyword evidence="3" id="KW-1185">Reference proteome</keyword>
<name>Q23B24_TETTS</name>
<reference evidence="3" key="1">
    <citation type="journal article" date="2006" name="PLoS Biol.">
        <title>Macronuclear genome sequence of the ciliate Tetrahymena thermophila, a model eukaryote.</title>
        <authorList>
            <person name="Eisen J.A."/>
            <person name="Coyne R.S."/>
            <person name="Wu M."/>
            <person name="Wu D."/>
            <person name="Thiagarajan M."/>
            <person name="Wortman J.R."/>
            <person name="Badger J.H."/>
            <person name="Ren Q."/>
            <person name="Amedeo P."/>
            <person name="Jones K.M."/>
            <person name="Tallon L.J."/>
            <person name="Delcher A.L."/>
            <person name="Salzberg S.L."/>
            <person name="Silva J.C."/>
            <person name="Haas B.J."/>
            <person name="Majoros W.H."/>
            <person name="Farzad M."/>
            <person name="Carlton J.M."/>
            <person name="Smith R.K. Jr."/>
            <person name="Garg J."/>
            <person name="Pearlman R.E."/>
            <person name="Karrer K.M."/>
            <person name="Sun L."/>
            <person name="Manning G."/>
            <person name="Elde N.C."/>
            <person name="Turkewitz A.P."/>
            <person name="Asai D.J."/>
            <person name="Wilkes D.E."/>
            <person name="Wang Y."/>
            <person name="Cai H."/>
            <person name="Collins K."/>
            <person name="Stewart B.A."/>
            <person name="Lee S.R."/>
            <person name="Wilamowska K."/>
            <person name="Weinberg Z."/>
            <person name="Ruzzo W.L."/>
            <person name="Wloga D."/>
            <person name="Gaertig J."/>
            <person name="Frankel J."/>
            <person name="Tsao C.-C."/>
            <person name="Gorovsky M.A."/>
            <person name="Keeling P.J."/>
            <person name="Waller R.F."/>
            <person name="Patron N.J."/>
            <person name="Cherry J.M."/>
            <person name="Stover N.A."/>
            <person name="Krieger C.J."/>
            <person name="del Toro C."/>
            <person name="Ryder H.F."/>
            <person name="Williamson S.C."/>
            <person name="Barbeau R.A."/>
            <person name="Hamilton E.P."/>
            <person name="Orias E."/>
        </authorList>
    </citation>
    <scope>NUCLEOTIDE SEQUENCE [LARGE SCALE GENOMIC DNA]</scope>
    <source>
        <strain evidence="3">SB210</strain>
    </source>
</reference>
<evidence type="ECO:0008006" key="4">
    <source>
        <dbReference type="Google" id="ProtNLM"/>
    </source>
</evidence>
<sequence>MKVKTFFLLLALILISSPQVFCRLSGKSFHLVFQQQVVTVLAANKDSESTQGIDYYWKQAQSNCQSEVRDVIQYGLFERQLSKLTKCMFERNQEEIKNCKSNFLQQVVQPIQEQMNVETEYETHKQQVKKSMIFNSKLLKKPSGSFLV</sequence>